<dbReference type="Proteomes" id="UP001153069">
    <property type="component" value="Unassembled WGS sequence"/>
</dbReference>
<keyword evidence="3" id="KW-1185">Reference proteome</keyword>
<proteinExistence type="predicted"/>
<dbReference type="GO" id="GO:0003677">
    <property type="term" value="F:DNA binding"/>
    <property type="evidence" value="ECO:0007669"/>
    <property type="project" value="InterPro"/>
</dbReference>
<comment type="caution">
    <text evidence="2">The sequence shown here is derived from an EMBL/GenBank/DDBJ whole genome shotgun (WGS) entry which is preliminary data.</text>
</comment>
<gene>
    <name evidence="2" type="ORF">SEMRO_227_G092150.1</name>
</gene>
<feature type="region of interest" description="Disordered" evidence="1">
    <location>
        <begin position="493"/>
        <end position="523"/>
    </location>
</feature>
<dbReference type="InterPro" id="IPR017956">
    <property type="entry name" value="AT_hook_DNA-bd_motif"/>
</dbReference>
<feature type="region of interest" description="Disordered" evidence="1">
    <location>
        <begin position="296"/>
        <end position="447"/>
    </location>
</feature>
<feature type="compositionally biased region" description="Polar residues" evidence="1">
    <location>
        <begin position="333"/>
        <end position="342"/>
    </location>
</feature>
<dbReference type="EMBL" id="CAICTM010000226">
    <property type="protein sequence ID" value="CAB9505299.1"/>
    <property type="molecule type" value="Genomic_DNA"/>
</dbReference>
<reference evidence="2" key="1">
    <citation type="submission" date="2020-06" db="EMBL/GenBank/DDBJ databases">
        <authorList>
            <consortium name="Plant Systems Biology data submission"/>
        </authorList>
    </citation>
    <scope>NUCLEOTIDE SEQUENCE</scope>
    <source>
        <strain evidence="2">D6</strain>
    </source>
</reference>
<evidence type="ECO:0000313" key="2">
    <source>
        <dbReference type="EMBL" id="CAB9505299.1"/>
    </source>
</evidence>
<dbReference type="PRINTS" id="PR00929">
    <property type="entry name" value="ATHOOK"/>
</dbReference>
<feature type="compositionally biased region" description="Basic residues" evidence="1">
    <location>
        <begin position="408"/>
        <end position="420"/>
    </location>
</feature>
<sequence length="598" mass="67086">MNTQAVENTDASNAVAGKRKKYSKISKEFFEDFYCKWTQARIVDPAVPFTRFCEEKGVQESCSALRQRVTSRKQKEAIELLSQTRNKQPGRRKTTEPFHGHRGLEGEGGWWITLAEAEQRAKERWWLLPNLQGRQVPTQQYSTCKDAPANRPIWMFHNGDMYLGEWDEQTKMENGFGITFYFSPIKYKGLIHIGYRKKGFCHGKGDAFWLESAPSWRKNYFPASPIKRPSGGGGLPFCYSGHYKNGLQWDKHAVVRLKDGTTRLGPWEGGSPVGTFFSHAGVAAGGGTFVNAAHEVDSQDSSSEDGLCEERAKSVQQDDLGSDEDDALIHLETGTSCSNNTDSDSEESAKPPPRKPGRPKKHKTPVAGLDSEEKATPPPRKRGRPRKHKKPEACSDSEESAKKPEARRQRRKRWRPRKHSTTAIGQAEEEPAAQHQDDASTTNSVASRIDSVPVPVLFERDLVARVAASTATAQMPNVAAVKQEPIGEFELSSDSEADKDEHPLSSGTVKQAGEAEQVDGSNETVRLRQIREWIDQDVIGNNPSPDTISAYARQLFDEGFESVEMIKADLTEKDVNNYEWIKPNHKRKFICQIQRGWI</sequence>
<feature type="compositionally biased region" description="Basic residues" evidence="1">
    <location>
        <begin position="352"/>
        <end position="364"/>
    </location>
</feature>
<feature type="compositionally biased region" description="Basic residues" evidence="1">
    <location>
        <begin position="379"/>
        <end position="390"/>
    </location>
</feature>
<dbReference type="AlphaFoldDB" id="A0A9N8DMJ4"/>
<accession>A0A9N8DMJ4</accession>
<dbReference type="OrthoDB" id="294378at2759"/>
<evidence type="ECO:0000256" key="1">
    <source>
        <dbReference type="SAM" id="MobiDB-lite"/>
    </source>
</evidence>
<dbReference type="SMART" id="SM00384">
    <property type="entry name" value="AT_hook"/>
    <property type="match status" value="3"/>
</dbReference>
<evidence type="ECO:0000313" key="3">
    <source>
        <dbReference type="Proteomes" id="UP001153069"/>
    </source>
</evidence>
<name>A0A9N8DMJ4_9STRA</name>
<organism evidence="2 3">
    <name type="scientific">Seminavis robusta</name>
    <dbReference type="NCBI Taxonomy" id="568900"/>
    <lineage>
        <taxon>Eukaryota</taxon>
        <taxon>Sar</taxon>
        <taxon>Stramenopiles</taxon>
        <taxon>Ochrophyta</taxon>
        <taxon>Bacillariophyta</taxon>
        <taxon>Bacillariophyceae</taxon>
        <taxon>Bacillariophycidae</taxon>
        <taxon>Naviculales</taxon>
        <taxon>Naviculaceae</taxon>
        <taxon>Seminavis</taxon>
    </lineage>
</organism>
<protein>
    <submittedName>
        <fullName evidence="2">Uncharacterized protein</fullName>
    </submittedName>
</protein>